<dbReference type="GO" id="GO:0003841">
    <property type="term" value="F:1-acylglycerol-3-phosphate O-acyltransferase activity"/>
    <property type="evidence" value="ECO:0007669"/>
    <property type="project" value="TreeGrafter"/>
</dbReference>
<reference evidence="5 6" key="1">
    <citation type="journal article" date="2012" name="J. Bacteriol.">
        <title>Genome Sequence of Idiomarina xiamenensis Type Strain 10-D-4.</title>
        <authorList>
            <person name="Lai Q."/>
            <person name="Wang L."/>
            <person name="Wang W."/>
            <person name="Shao Z."/>
        </authorList>
    </citation>
    <scope>NUCLEOTIDE SEQUENCE [LARGE SCALE GENOMIC DNA]</scope>
    <source>
        <strain evidence="5 6">10-D-4</strain>
    </source>
</reference>
<dbReference type="Pfam" id="PF01553">
    <property type="entry name" value="Acyltransferase"/>
    <property type="match status" value="1"/>
</dbReference>
<keyword evidence="6" id="KW-1185">Reference proteome</keyword>
<dbReference type="GO" id="GO:0006654">
    <property type="term" value="P:phosphatidic acid biosynthetic process"/>
    <property type="evidence" value="ECO:0007669"/>
    <property type="project" value="TreeGrafter"/>
</dbReference>
<sequence length="201" mass="22342">MTKAPDPVPEQLLGELPTQGGRFSRWLGRAGLRLMGGWRINGQFPAVRQALVAVAPHTSNWDFPVGVFTKMALGLKLSFLAKHTLFHFPLGTLMRKLGGIPVDRRAARGVVEQMVDRFAQQRQLMLVLTPEGTRKKVTQWKTGFLHIARQAHVPVIPVAFDFARKVVDIGPALMISGDIESELQRVKSYFMHAKGKHGSVT</sequence>
<dbReference type="SMART" id="SM00563">
    <property type="entry name" value="PlsC"/>
    <property type="match status" value="1"/>
</dbReference>
<comment type="caution">
    <text evidence="5">The sequence shown here is derived from an EMBL/GenBank/DDBJ whole genome shotgun (WGS) entry which is preliminary data.</text>
</comment>
<comment type="pathway">
    <text evidence="1">Lipid metabolism.</text>
</comment>
<dbReference type="PANTHER" id="PTHR10434:SF9">
    <property type="entry name" value="PHOSPHOLIPID_GLYCEROL ACYLTRANSFERASE DOMAIN-CONTAINING PROTEIN"/>
    <property type="match status" value="1"/>
</dbReference>
<evidence type="ECO:0000256" key="3">
    <source>
        <dbReference type="ARBA" id="ARBA00023315"/>
    </source>
</evidence>
<dbReference type="InterPro" id="IPR002123">
    <property type="entry name" value="Plipid/glycerol_acylTrfase"/>
</dbReference>
<dbReference type="STRING" id="740709.A10D4_00800"/>
<feature type="domain" description="Phospholipid/glycerol acyltransferase" evidence="4">
    <location>
        <begin position="51"/>
        <end position="163"/>
    </location>
</feature>
<dbReference type="OrthoDB" id="9796839at2"/>
<name>K2KI47_9GAMM</name>
<dbReference type="PATRIC" id="fig|740709.3.peg.160"/>
<evidence type="ECO:0000313" key="6">
    <source>
        <dbReference type="Proteomes" id="UP000014115"/>
    </source>
</evidence>
<keyword evidence="3 5" id="KW-0012">Acyltransferase</keyword>
<evidence type="ECO:0000313" key="5">
    <source>
        <dbReference type="EMBL" id="EKE87588.1"/>
    </source>
</evidence>
<dbReference type="Proteomes" id="UP000014115">
    <property type="component" value="Unassembled WGS sequence"/>
</dbReference>
<dbReference type="CDD" id="cd07988">
    <property type="entry name" value="LPLAT_ABO13168-like"/>
    <property type="match status" value="1"/>
</dbReference>
<dbReference type="EMBL" id="AMRG01000001">
    <property type="protein sequence ID" value="EKE87588.1"/>
    <property type="molecule type" value="Genomic_DNA"/>
</dbReference>
<proteinExistence type="predicted"/>
<dbReference type="AlphaFoldDB" id="K2KI47"/>
<dbReference type="RefSeq" id="WP_008487098.1">
    <property type="nucleotide sequence ID" value="NZ_AMRG01000001.1"/>
</dbReference>
<accession>K2KI47</accession>
<protein>
    <submittedName>
        <fullName evidence="5">Acyltransferase</fullName>
    </submittedName>
</protein>
<dbReference type="PANTHER" id="PTHR10434">
    <property type="entry name" value="1-ACYL-SN-GLYCEROL-3-PHOSPHATE ACYLTRANSFERASE"/>
    <property type="match status" value="1"/>
</dbReference>
<evidence type="ECO:0000259" key="4">
    <source>
        <dbReference type="SMART" id="SM00563"/>
    </source>
</evidence>
<gene>
    <name evidence="5" type="ORF">A10D4_00800</name>
</gene>
<keyword evidence="2 5" id="KW-0808">Transferase</keyword>
<evidence type="ECO:0000256" key="1">
    <source>
        <dbReference type="ARBA" id="ARBA00005189"/>
    </source>
</evidence>
<evidence type="ECO:0000256" key="2">
    <source>
        <dbReference type="ARBA" id="ARBA00022679"/>
    </source>
</evidence>
<dbReference type="SUPFAM" id="SSF69593">
    <property type="entry name" value="Glycerol-3-phosphate (1)-acyltransferase"/>
    <property type="match status" value="1"/>
</dbReference>
<organism evidence="5 6">
    <name type="scientific">Idiomarina xiamenensis 10-D-4</name>
    <dbReference type="NCBI Taxonomy" id="740709"/>
    <lineage>
        <taxon>Bacteria</taxon>
        <taxon>Pseudomonadati</taxon>
        <taxon>Pseudomonadota</taxon>
        <taxon>Gammaproteobacteria</taxon>
        <taxon>Alteromonadales</taxon>
        <taxon>Idiomarinaceae</taxon>
        <taxon>Idiomarina</taxon>
    </lineage>
</organism>
<dbReference type="eggNOG" id="COG0204">
    <property type="taxonomic scope" value="Bacteria"/>
</dbReference>